<dbReference type="Gene3D" id="3.40.630.30">
    <property type="match status" value="1"/>
</dbReference>
<evidence type="ECO:0000259" key="1">
    <source>
        <dbReference type="Pfam" id="PF13480"/>
    </source>
</evidence>
<evidence type="ECO:0000313" key="2">
    <source>
        <dbReference type="EMBL" id="MBE8716027.1"/>
    </source>
</evidence>
<organism evidence="2 3">
    <name type="scientific">Cellvibrio polysaccharolyticus</name>
    <dbReference type="NCBI Taxonomy" id="2082724"/>
    <lineage>
        <taxon>Bacteria</taxon>
        <taxon>Pseudomonadati</taxon>
        <taxon>Pseudomonadota</taxon>
        <taxon>Gammaproteobacteria</taxon>
        <taxon>Cellvibrionales</taxon>
        <taxon>Cellvibrionaceae</taxon>
        <taxon>Cellvibrio</taxon>
    </lineage>
</organism>
<dbReference type="EMBL" id="PRDL01000001">
    <property type="protein sequence ID" value="MBE8716027.1"/>
    <property type="molecule type" value="Genomic_DNA"/>
</dbReference>
<dbReference type="RefSeq" id="WP_193906807.1">
    <property type="nucleotide sequence ID" value="NZ_PRDL01000001.1"/>
</dbReference>
<feature type="domain" description="BioF2-like acetyltransferase" evidence="1">
    <location>
        <begin position="162"/>
        <end position="304"/>
    </location>
</feature>
<dbReference type="SUPFAM" id="SSF55729">
    <property type="entry name" value="Acyl-CoA N-acyltransferases (Nat)"/>
    <property type="match status" value="1"/>
</dbReference>
<dbReference type="Proteomes" id="UP000652567">
    <property type="component" value="Unassembled WGS sequence"/>
</dbReference>
<protein>
    <submittedName>
        <fullName evidence="2">GNAT family N-acetyltransferase</fullName>
    </submittedName>
</protein>
<name>A0A928V3Q9_9GAMM</name>
<comment type="caution">
    <text evidence="2">The sequence shown here is derived from an EMBL/GenBank/DDBJ whole genome shotgun (WGS) entry which is preliminary data.</text>
</comment>
<accession>A0A928V3Q9</accession>
<evidence type="ECO:0000313" key="3">
    <source>
        <dbReference type="Proteomes" id="UP000652567"/>
    </source>
</evidence>
<dbReference type="Pfam" id="PF13480">
    <property type="entry name" value="Acetyltransf_6"/>
    <property type="match status" value="1"/>
</dbReference>
<reference evidence="2" key="1">
    <citation type="submission" date="2018-07" db="EMBL/GenBank/DDBJ databases">
        <title>Genome assembly of strain Ka43.</title>
        <authorList>
            <person name="Kukolya J."/>
            <person name="Nagy I."/>
            <person name="Horvath B."/>
            <person name="Toth A."/>
        </authorList>
    </citation>
    <scope>NUCLEOTIDE SEQUENCE</scope>
    <source>
        <strain evidence="2">KB43</strain>
    </source>
</reference>
<sequence>MPDSSARVDEIKSSPKIDSFFRSEAWLEAWIDTYGKDPRITLIDPFGRNNPREIFYRIKSPVRKWLSFQAIALAGTAIHPLSAPRSEYNYVGDFLCDEELFSALGNSSWSQIVFKDMAKWAAENIELLAAKTGWSLHSNPQEVTYYVSAADVSVYKASLAASTRARYFNRRERLKNSGELEFREYDIRDADAFFDVLDSFHCIRWGQPCYTSVSRSFLKNFMQRFVSTGAILMQAMLLNGKPISVLYDVLYKGRRYNLQSGFSEHALKGISPGALHMGYAIETAIESGQEYDFLAGSGKNQNYKAGIANRQEIIQTVTVEKSNVKIMRGLKQFVSALNKG</sequence>
<proteinExistence type="predicted"/>
<dbReference type="InterPro" id="IPR016181">
    <property type="entry name" value="Acyl_CoA_acyltransferase"/>
</dbReference>
<gene>
    <name evidence="2" type="ORF">C4F51_02360</name>
</gene>
<dbReference type="InterPro" id="IPR038740">
    <property type="entry name" value="BioF2-like_GNAT_dom"/>
</dbReference>
<dbReference type="AlphaFoldDB" id="A0A928V3Q9"/>
<keyword evidence="3" id="KW-1185">Reference proteome</keyword>